<keyword evidence="1" id="KW-1133">Transmembrane helix</keyword>
<accession>A0AA35W0F3</accession>
<evidence type="ECO:0000313" key="2">
    <source>
        <dbReference type="EMBL" id="CAI8001164.1"/>
    </source>
</evidence>
<comment type="caution">
    <text evidence="2">The sequence shown here is derived from an EMBL/GenBank/DDBJ whole genome shotgun (WGS) entry which is preliminary data.</text>
</comment>
<protein>
    <submittedName>
        <fullName evidence="2">Uncharacterized protein</fullName>
    </submittedName>
</protein>
<feature type="non-terminal residue" evidence="2">
    <location>
        <position position="1"/>
    </location>
</feature>
<evidence type="ECO:0000313" key="3">
    <source>
        <dbReference type="Proteomes" id="UP001174909"/>
    </source>
</evidence>
<dbReference type="Proteomes" id="UP001174909">
    <property type="component" value="Unassembled WGS sequence"/>
</dbReference>
<name>A0AA35W0F3_GEOBA</name>
<reference evidence="2" key="1">
    <citation type="submission" date="2023-03" db="EMBL/GenBank/DDBJ databases">
        <authorList>
            <person name="Steffen K."/>
            <person name="Cardenas P."/>
        </authorList>
    </citation>
    <scope>NUCLEOTIDE SEQUENCE</scope>
</reference>
<keyword evidence="1" id="KW-0472">Membrane</keyword>
<gene>
    <name evidence="2" type="ORF">GBAR_LOCUS3123</name>
</gene>
<organism evidence="2 3">
    <name type="scientific">Geodia barretti</name>
    <name type="common">Barrett's horny sponge</name>
    <dbReference type="NCBI Taxonomy" id="519541"/>
    <lineage>
        <taxon>Eukaryota</taxon>
        <taxon>Metazoa</taxon>
        <taxon>Porifera</taxon>
        <taxon>Demospongiae</taxon>
        <taxon>Heteroscleromorpha</taxon>
        <taxon>Tetractinellida</taxon>
        <taxon>Astrophorina</taxon>
        <taxon>Geodiidae</taxon>
        <taxon>Geodia</taxon>
    </lineage>
</organism>
<dbReference type="AlphaFoldDB" id="A0AA35W0F3"/>
<feature type="transmembrane region" description="Helical" evidence="1">
    <location>
        <begin position="20"/>
        <end position="39"/>
    </location>
</feature>
<keyword evidence="3" id="KW-1185">Reference proteome</keyword>
<dbReference type="EMBL" id="CASHTH010000429">
    <property type="protein sequence ID" value="CAI8001164.1"/>
    <property type="molecule type" value="Genomic_DNA"/>
</dbReference>
<sequence length="57" mass="6119">MQILNVSSNDKVQVTSSDLLSIQLCVLVSLTLSVSVAEVNSARVEFGRPGKKDTPFP</sequence>
<evidence type="ECO:0000256" key="1">
    <source>
        <dbReference type="SAM" id="Phobius"/>
    </source>
</evidence>
<keyword evidence="1" id="KW-0812">Transmembrane</keyword>
<proteinExistence type="predicted"/>